<gene>
    <name evidence="1" type="ORF">Patl1_06726</name>
</gene>
<sequence length="110" mass="12457">MQSHRIAHRVTLSTSYCCLSLMSGIVTLIMCLEGSYEEKQRLPCMKFRFPRFINRRVQATEMLVFKVVPVLPLQIAQPKNSDSAGTQSKTQKQKKLSKSSLLKASNEVLP</sequence>
<comment type="caution">
    <text evidence="1">The sequence shown here is derived from an EMBL/GenBank/DDBJ whole genome shotgun (WGS) entry which is preliminary data.</text>
</comment>
<dbReference type="Proteomes" id="UP001164250">
    <property type="component" value="Chromosome 3"/>
</dbReference>
<protein>
    <submittedName>
        <fullName evidence="1">Uncharacterized protein</fullName>
    </submittedName>
</protein>
<reference evidence="2" key="1">
    <citation type="journal article" date="2023" name="G3 (Bethesda)">
        <title>Genome assembly and association tests identify interacting loci associated with vigor, precocity, and sex in interspecific pistachio rootstocks.</title>
        <authorList>
            <person name="Palmer W."/>
            <person name="Jacygrad E."/>
            <person name="Sagayaradj S."/>
            <person name="Cavanaugh K."/>
            <person name="Han R."/>
            <person name="Bertier L."/>
            <person name="Beede B."/>
            <person name="Kafkas S."/>
            <person name="Golino D."/>
            <person name="Preece J."/>
            <person name="Michelmore R."/>
        </authorList>
    </citation>
    <scope>NUCLEOTIDE SEQUENCE [LARGE SCALE GENOMIC DNA]</scope>
</reference>
<evidence type="ECO:0000313" key="1">
    <source>
        <dbReference type="EMBL" id="KAJ0102060.1"/>
    </source>
</evidence>
<name>A0ACC1BSV5_9ROSI</name>
<keyword evidence="2" id="KW-1185">Reference proteome</keyword>
<evidence type="ECO:0000313" key="2">
    <source>
        <dbReference type="Proteomes" id="UP001164250"/>
    </source>
</evidence>
<organism evidence="1 2">
    <name type="scientific">Pistacia atlantica</name>
    <dbReference type="NCBI Taxonomy" id="434234"/>
    <lineage>
        <taxon>Eukaryota</taxon>
        <taxon>Viridiplantae</taxon>
        <taxon>Streptophyta</taxon>
        <taxon>Embryophyta</taxon>
        <taxon>Tracheophyta</taxon>
        <taxon>Spermatophyta</taxon>
        <taxon>Magnoliopsida</taxon>
        <taxon>eudicotyledons</taxon>
        <taxon>Gunneridae</taxon>
        <taxon>Pentapetalae</taxon>
        <taxon>rosids</taxon>
        <taxon>malvids</taxon>
        <taxon>Sapindales</taxon>
        <taxon>Anacardiaceae</taxon>
        <taxon>Pistacia</taxon>
    </lineage>
</organism>
<accession>A0ACC1BSV5</accession>
<dbReference type="EMBL" id="CM047899">
    <property type="protein sequence ID" value="KAJ0102060.1"/>
    <property type="molecule type" value="Genomic_DNA"/>
</dbReference>
<proteinExistence type="predicted"/>